<keyword evidence="2" id="KW-0472">Membrane</keyword>
<organism evidence="3 4">
    <name type="scientific">Halorubrum glutamatedens</name>
    <dbReference type="NCBI Taxonomy" id="2707018"/>
    <lineage>
        <taxon>Archaea</taxon>
        <taxon>Methanobacteriati</taxon>
        <taxon>Methanobacteriota</taxon>
        <taxon>Stenosarchaea group</taxon>
        <taxon>Halobacteria</taxon>
        <taxon>Halobacteriales</taxon>
        <taxon>Haloferacaceae</taxon>
        <taxon>Halorubrum</taxon>
    </lineage>
</organism>
<reference evidence="3 4" key="1">
    <citation type="journal article" date="2019" name="Int. J. Syst. Evol. Microbiol.">
        <title>The Global Catalogue of Microorganisms (GCM) 10K type strain sequencing project: providing services to taxonomists for standard genome sequencing and annotation.</title>
        <authorList>
            <consortium name="The Broad Institute Genomics Platform"/>
            <consortium name="The Broad Institute Genome Sequencing Center for Infectious Disease"/>
            <person name="Wu L."/>
            <person name="Ma J."/>
        </authorList>
    </citation>
    <scope>NUCLEOTIDE SEQUENCE [LARGE SCALE GENOMIC DNA]</scope>
    <source>
        <strain evidence="3 4">CGMCC 1.16026</strain>
    </source>
</reference>
<dbReference type="EMBL" id="JBHSKV010000001">
    <property type="protein sequence ID" value="MFC5133416.1"/>
    <property type="molecule type" value="Genomic_DNA"/>
</dbReference>
<feature type="compositionally biased region" description="Polar residues" evidence="1">
    <location>
        <begin position="87"/>
        <end position="97"/>
    </location>
</feature>
<protein>
    <submittedName>
        <fullName evidence="3">Uncharacterized protein</fullName>
    </submittedName>
</protein>
<comment type="caution">
    <text evidence="3">The sequence shown here is derived from an EMBL/GenBank/DDBJ whole genome shotgun (WGS) entry which is preliminary data.</text>
</comment>
<gene>
    <name evidence="3" type="ORF">ACFPJA_01550</name>
</gene>
<dbReference type="Proteomes" id="UP001596145">
    <property type="component" value="Unassembled WGS sequence"/>
</dbReference>
<keyword evidence="2" id="KW-1133">Transmembrane helix</keyword>
<sequence>MSTRVPLERIPLTFPLAERMSRTVRAVAFWAAIVIPVGYPFLLYAGLDRTNALLFVGLLAANAVALAVGHDYHPSSSRDHGVPASSDVRNPSSTSNGGRADETDA</sequence>
<evidence type="ECO:0000313" key="4">
    <source>
        <dbReference type="Proteomes" id="UP001596145"/>
    </source>
</evidence>
<evidence type="ECO:0000313" key="3">
    <source>
        <dbReference type="EMBL" id="MFC5133416.1"/>
    </source>
</evidence>
<dbReference type="AlphaFoldDB" id="A0ABD5QN32"/>
<feature type="compositionally biased region" description="Basic and acidic residues" evidence="1">
    <location>
        <begin position="72"/>
        <end position="81"/>
    </location>
</feature>
<feature type="transmembrane region" description="Helical" evidence="2">
    <location>
        <begin position="27"/>
        <end position="46"/>
    </location>
</feature>
<keyword evidence="4" id="KW-1185">Reference proteome</keyword>
<feature type="region of interest" description="Disordered" evidence="1">
    <location>
        <begin position="72"/>
        <end position="105"/>
    </location>
</feature>
<dbReference type="RefSeq" id="WP_238987587.1">
    <property type="nucleotide sequence ID" value="NZ_JBHSKV010000001.1"/>
</dbReference>
<evidence type="ECO:0000256" key="1">
    <source>
        <dbReference type="SAM" id="MobiDB-lite"/>
    </source>
</evidence>
<keyword evidence="2" id="KW-0812">Transmembrane</keyword>
<name>A0ABD5QN32_9EURY</name>
<dbReference type="InterPro" id="IPR058341">
    <property type="entry name" value="DUF8028"/>
</dbReference>
<feature type="transmembrane region" description="Helical" evidence="2">
    <location>
        <begin position="52"/>
        <end position="69"/>
    </location>
</feature>
<dbReference type="Pfam" id="PF26071">
    <property type="entry name" value="DUF8028"/>
    <property type="match status" value="1"/>
</dbReference>
<proteinExistence type="predicted"/>
<evidence type="ECO:0000256" key="2">
    <source>
        <dbReference type="SAM" id="Phobius"/>
    </source>
</evidence>
<accession>A0ABD5QN32</accession>